<evidence type="ECO:0000313" key="3">
    <source>
        <dbReference type="EMBL" id="MBC5729211.1"/>
    </source>
</evidence>
<comment type="caution">
    <text evidence="3">The sequence shown here is derived from an EMBL/GenBank/DDBJ whole genome shotgun (WGS) entry which is preliminary data.</text>
</comment>
<dbReference type="Gene3D" id="2.60.40.680">
    <property type="match status" value="1"/>
</dbReference>
<feature type="region of interest" description="Disordered" evidence="1">
    <location>
        <begin position="25"/>
        <end position="63"/>
    </location>
</feature>
<keyword evidence="4" id="KW-1185">Reference proteome</keyword>
<organism evidence="3 4">
    <name type="scientific">Ruminococcus intestinalis</name>
    <dbReference type="NCBI Taxonomy" id="2763066"/>
    <lineage>
        <taxon>Bacteria</taxon>
        <taxon>Bacillati</taxon>
        <taxon>Bacillota</taxon>
        <taxon>Clostridia</taxon>
        <taxon>Eubacteriales</taxon>
        <taxon>Oscillospiraceae</taxon>
        <taxon>Ruminococcus</taxon>
    </lineage>
</organism>
<dbReference type="RefSeq" id="WP_186936402.1">
    <property type="nucleotide sequence ID" value="NZ_JACOPS010000010.1"/>
</dbReference>
<dbReference type="SUPFAM" id="SSF49384">
    <property type="entry name" value="Carbohydrate-binding domain"/>
    <property type="match status" value="1"/>
</dbReference>
<reference evidence="3 4" key="1">
    <citation type="submission" date="2020-08" db="EMBL/GenBank/DDBJ databases">
        <title>Genome public.</title>
        <authorList>
            <person name="Liu C."/>
            <person name="Sun Q."/>
        </authorList>
    </citation>
    <scope>NUCLEOTIDE SEQUENCE [LARGE SCALE GENOMIC DNA]</scope>
    <source>
        <strain evidence="3 4">NSJ-71</strain>
    </source>
</reference>
<dbReference type="InterPro" id="IPR036439">
    <property type="entry name" value="Dockerin_dom_sf"/>
</dbReference>
<sequence length="296" mass="32173">NSVSSAVGAYNMSSGDITSLIVPTTASQATQPTTARPTQPTTAKPTTQPTTQPTTAKPTESKNLNVTATSNYFPSANVKATKGKTVCVEYVLDSSMDVVNAEWALTYDKTKLELDTVRSKDYMPNIPNEVTNVKKADGKVLSNFTDISNLADFKGGKVFVRAYFKVISTGETTVDLNLKTLCVGFIDNDLKVNFVAVVRNSEVQSGVTSVAGYEKLAINKNTKAYLYSDDDVMLGDVTGDGKIDVNDVTAIQLYIAQNQSFTDKQKEAADVNKDGKISVLDVTRVQQYIARYFDEF</sequence>
<dbReference type="SUPFAM" id="SSF63446">
    <property type="entry name" value="Type I dockerin domain"/>
    <property type="match status" value="1"/>
</dbReference>
<dbReference type="PROSITE" id="PS00018">
    <property type="entry name" value="EF_HAND_1"/>
    <property type="match status" value="1"/>
</dbReference>
<dbReference type="Proteomes" id="UP000636755">
    <property type="component" value="Unassembled WGS sequence"/>
</dbReference>
<gene>
    <name evidence="3" type="ORF">H8R91_11910</name>
</gene>
<feature type="domain" description="Dockerin" evidence="2">
    <location>
        <begin position="230"/>
        <end position="296"/>
    </location>
</feature>
<feature type="non-terminal residue" evidence="3">
    <location>
        <position position="1"/>
    </location>
</feature>
<name>A0ABR7HP28_9FIRM</name>
<evidence type="ECO:0000256" key="1">
    <source>
        <dbReference type="SAM" id="MobiDB-lite"/>
    </source>
</evidence>
<dbReference type="InterPro" id="IPR002105">
    <property type="entry name" value="Dockerin_1_rpt"/>
</dbReference>
<proteinExistence type="predicted"/>
<accession>A0ABR7HP28</accession>
<evidence type="ECO:0000259" key="2">
    <source>
        <dbReference type="PROSITE" id="PS51766"/>
    </source>
</evidence>
<dbReference type="Gene3D" id="1.10.1330.10">
    <property type="entry name" value="Dockerin domain"/>
    <property type="match status" value="1"/>
</dbReference>
<dbReference type="InterPro" id="IPR018247">
    <property type="entry name" value="EF_Hand_1_Ca_BS"/>
</dbReference>
<dbReference type="InterPro" id="IPR008965">
    <property type="entry name" value="CBM2/CBM3_carb-bd_dom_sf"/>
</dbReference>
<dbReference type="EMBL" id="JACOPS010000010">
    <property type="protein sequence ID" value="MBC5729211.1"/>
    <property type="molecule type" value="Genomic_DNA"/>
</dbReference>
<protein>
    <recommendedName>
        <fullName evidence="2">Dockerin domain-containing protein</fullName>
    </recommendedName>
</protein>
<evidence type="ECO:0000313" key="4">
    <source>
        <dbReference type="Proteomes" id="UP000636755"/>
    </source>
</evidence>
<dbReference type="PROSITE" id="PS51766">
    <property type="entry name" value="DOCKERIN"/>
    <property type="match status" value="1"/>
</dbReference>
<dbReference type="InterPro" id="IPR016134">
    <property type="entry name" value="Dockerin_dom"/>
</dbReference>
<dbReference type="Pfam" id="PF00404">
    <property type="entry name" value="Dockerin_1"/>
    <property type="match status" value="1"/>
</dbReference>
<feature type="compositionally biased region" description="Low complexity" evidence="1">
    <location>
        <begin position="25"/>
        <end position="58"/>
    </location>
</feature>
<dbReference type="CDD" id="cd14256">
    <property type="entry name" value="Dockerin_I"/>
    <property type="match status" value="1"/>
</dbReference>